<dbReference type="GO" id="GO:0008713">
    <property type="term" value="F:ADP-heptose-lipopolysaccharide heptosyltransferase activity"/>
    <property type="evidence" value="ECO:0007669"/>
    <property type="project" value="TreeGrafter"/>
</dbReference>
<feature type="region of interest" description="Disordered" evidence="3">
    <location>
        <begin position="1"/>
        <end position="25"/>
    </location>
</feature>
<dbReference type="AlphaFoldDB" id="A0A5Q4YUX6"/>
<dbReference type="Pfam" id="PF01075">
    <property type="entry name" value="Glyco_transf_9"/>
    <property type="match status" value="1"/>
</dbReference>
<evidence type="ECO:0000256" key="2">
    <source>
        <dbReference type="ARBA" id="ARBA00022679"/>
    </source>
</evidence>
<dbReference type="Proteomes" id="UP000325811">
    <property type="component" value="Chromosome I"/>
</dbReference>
<keyword evidence="5" id="KW-1185">Reference proteome</keyword>
<dbReference type="SUPFAM" id="SSF53756">
    <property type="entry name" value="UDP-Glycosyltransferase/glycogen phosphorylase"/>
    <property type="match status" value="1"/>
</dbReference>
<evidence type="ECO:0000313" key="5">
    <source>
        <dbReference type="Proteomes" id="UP000325811"/>
    </source>
</evidence>
<evidence type="ECO:0000313" key="4">
    <source>
        <dbReference type="EMBL" id="VVD27700.1"/>
    </source>
</evidence>
<dbReference type="KEGG" id="pdio:PDMSB3_1238"/>
<reference evidence="4 5" key="1">
    <citation type="submission" date="2019-08" db="EMBL/GenBank/DDBJ databases">
        <authorList>
            <person name="Herpell B J."/>
        </authorList>
    </citation>
    <scope>NUCLEOTIDE SEQUENCE [LARGE SCALE GENOMIC DNA]</scope>
    <source>
        <strain evidence="5">Msb3</strain>
    </source>
</reference>
<dbReference type="EMBL" id="LR699553">
    <property type="protein sequence ID" value="VVD27700.1"/>
    <property type="molecule type" value="Genomic_DNA"/>
</dbReference>
<name>A0A5Q4YUX6_9BURK</name>
<dbReference type="Gene3D" id="3.40.50.2000">
    <property type="entry name" value="Glycogen Phosphorylase B"/>
    <property type="match status" value="2"/>
</dbReference>
<organism evidence="4 5">
    <name type="scientific">Paraburkholderia dioscoreae</name>
    <dbReference type="NCBI Taxonomy" id="2604047"/>
    <lineage>
        <taxon>Bacteria</taxon>
        <taxon>Pseudomonadati</taxon>
        <taxon>Pseudomonadota</taxon>
        <taxon>Betaproteobacteria</taxon>
        <taxon>Burkholderiales</taxon>
        <taxon>Burkholderiaceae</taxon>
        <taxon>Paraburkholderia</taxon>
    </lineage>
</organism>
<keyword evidence="1" id="KW-0328">Glycosyltransferase</keyword>
<sequence length="401" mass="44418">MHGERDLAPGNGVQQDRGGDKRADEPMSRLAGRLRIFARAIPRLLIKPLRREPRHPRRILIAHHLLLGDTLLLTPLLAKLRVQYPQAQIVLACPKAIVPLYAGRPFGVAVLPFDPRDPRSVRDVLLSGPYDLGMVLGDNRHSWLALGAGCRWIVGHAGDKPAWKNWPLNRSVPYPAAPAAWADLAAELIDGPPPRAYRPADWPAPPHAALPEPSQFAKPYVVLHPGASTRVKRWPNARWRELAQRVEALGYLPVWTGGPGEAELIREIDPDPRHPNLAARLGLGELWHLFAGAQAVVCPDTGVAHLGRLIGVPTLALFGPGNALIHGAGRYWREVPFVPITVAEMPCRDQPFIFRRKVAWVRRCDRNETTCVAWRGDHADCMGRLSVESVYNALQNVLVKV</sequence>
<accession>A0A5Q4YUX6</accession>
<evidence type="ECO:0000256" key="1">
    <source>
        <dbReference type="ARBA" id="ARBA00022676"/>
    </source>
</evidence>
<dbReference type="CDD" id="cd03789">
    <property type="entry name" value="GT9_LPS_heptosyltransferase"/>
    <property type="match status" value="1"/>
</dbReference>
<dbReference type="GO" id="GO:0009244">
    <property type="term" value="P:lipopolysaccharide core region biosynthetic process"/>
    <property type="evidence" value="ECO:0007669"/>
    <property type="project" value="TreeGrafter"/>
</dbReference>
<dbReference type="GO" id="GO:0005829">
    <property type="term" value="C:cytosol"/>
    <property type="evidence" value="ECO:0007669"/>
    <property type="project" value="TreeGrafter"/>
</dbReference>
<dbReference type="PANTHER" id="PTHR30160">
    <property type="entry name" value="TETRAACYLDISACCHARIDE 4'-KINASE-RELATED"/>
    <property type="match status" value="1"/>
</dbReference>
<keyword evidence="2 4" id="KW-0808">Transferase</keyword>
<dbReference type="InterPro" id="IPR002201">
    <property type="entry name" value="Glyco_trans_9"/>
</dbReference>
<protein>
    <submittedName>
        <fullName evidence="4">ADP-heptose:LPS heptosyltransferase</fullName>
    </submittedName>
</protein>
<evidence type="ECO:0000256" key="3">
    <source>
        <dbReference type="SAM" id="MobiDB-lite"/>
    </source>
</evidence>
<proteinExistence type="predicted"/>
<gene>
    <name evidence="4" type="ORF">PDMSB3_1238</name>
</gene>
<dbReference type="InterPro" id="IPR051199">
    <property type="entry name" value="LPS_LOS_Heptosyltrfase"/>
</dbReference>
<dbReference type="PANTHER" id="PTHR30160:SF1">
    <property type="entry name" value="LIPOPOLYSACCHARIDE 1,2-N-ACETYLGLUCOSAMINETRANSFERASE-RELATED"/>
    <property type="match status" value="1"/>
</dbReference>